<sequence length="2102" mass="228646">MSVRSELLEFLRAPSRFAAAPDDPQIWLDALESFARPALDQPGQFPLRPAQVAAWRGLADARAGLVLGPPGTGKTHLLAWLILGYMHARVAAGLPCRVFVTAFTRNAIGNLLEGVAERRELAWPGGPDIWFFGNPPEAAMSGNVQIQDRLYRDGLDDALNILAAPALVVGGSVWSLYRLLADGRGPNADGLTAEFFDLVCIDEASQMVLGHGLLGLAGLKPGGRIVVAGDDRQLPPIRAAREVVLDGRALGGSLYGFMASAGTPEFQLDETFRLNAPLARFPEAAFYPGAYRSAVPDAVLALRPGWETGLADWEQVVLAPELPVCVLLHDGPPAATSNPFEAQLAARFAEVLEPRLDSPAFWTDGLAIVSPHRAQNSAIRNLLAPPLRRGAFVDTVDRIQGKERDAVILSYVVADAEFALAESEFIFSSERLNVAITRARRKLIVLISRRLLDAVPSDQDLMDKAERLREFVFGCAVIGERTLPDGQGGHVRVQIRGRGFNEPPVLDDAPAALPMTTPELTAPQLALLAAVERVALADRRSGATTRALGQALARRDDLLPDLVALHHAGRIILSEPRPGFWVSRPLEAPRTVYPATTESVRNRIDQVVTESRSGPFAPFYWRLRERFAWMDAQGRDVLLPILQGLAIEGRVVIQDTDRGLTIDVPQAAETPPEAPTEVLPDLTDRDFEVLNALEDSEARRINFGVFESWTSAATLADEMGRGRDEVLSGLGRLSQTGWVLLAQDGRLRSRMAELARETRYAKQRFAADDAARRPYVVRSLKVELKDRDKPHRGRPIAETFAEIGEALPAEERTVLAGLETALLGMWGPGAAIAGFQARAFAGLLTAWSGDGPQTFVIAADTGSGKTEAAALPLIVAAAADRLRGLQGVRAVLAYPRTRLAANQAQRLAGYLAALAREAGMPTVTMGLQFAQVPRTFDTADEGAGWRRQANGVWSFPLFGCPNCTRELLLHEAEGVDRADALRCTSCEWRYDGWIGTKAGLAATPPNLFLPTTDSLHQWLHDPRYGALFGDREGWSAPRAILADEIHLYSHVHGAQVGYALRRLAARSARNAGGASVLAVGMSATLGDPAAAWGRLVGRDEVDLITPDTAAGERQSNPRGREYFYFLQPEAESRGQDISGASTAVQGFMCLAHGMRRRTGREGGYRALVFLDSIDKVRRLHAVYQDAEEIRRLASFRTRYYPDDPVTGQPRTECCGEPHGCGIFRDGECWWFAANDRRQVGARGPRRRDWPLTVAPQPVTSGATGRVEEMIRQSDVIFATSSLEVGYDDPDISLVYQQYAPQNLASFIQRKGRGGRGVDDRPVTGVTLSLYSARDSWWFRRPAEMVNPQGFDTPLNPANHFVRRAQILSAVLDGAARYAAQSGAAPLLAGGRLVPGALAEAEIVVRDVFGPEPWREFEVESLEALWARALDQARPVRPIETLADVRAAVSWIPNFLFEAVNMPQLQVITPEDQPGSIRREDVSLVLNATAPGNVTRRFDPRAVHWRPPAQGLAPWLDAADYGVVQRVTPFDPGELLNHLPASVRSALTGLQDEVLRPATMRVERLGIMQGSGWTSGWAVAPDGQSVVKTDDPNADPRRVQHDSRGSLRGFPVVKPDPARAAPVSAQLGGWLAGVDAFIGASLGGRFTGLAVARLFWGADSELKMQDRNLDPAVFSQMFSDPTGSTPCLHGYHVQAEGVRFRVDATRLDAFVAAEAEALAGDPVGRRWHVGQMLRYLVEDAALAIGINAFEARRGADLLVSAAADPVLRPRLFEAIRFWDGDVLAGLLEEVRSRRLAQHPLLTPSRVQRVAATLADRRLQPAFQDALRAADDPVRFAAWLRTSVLNGLTGRLKDLFVHLGRGDDRQVVAHARLPVQFDGQTDDTITVCEAGAYGDGTTRSFIESLPAATPEWVSEFLGRCANADEDEVVRAALSQTERHTAWRAIDQHDVNALASWAAELGLRPGQPVPQSLLRIFSDVERVGGERVELYDLALAGMQIETRLTAEMGRRPSAWEHASAVVALGEADPASAPGRLLAAYAGLEDASQEGSLSAAARLADQAYRLGAHLCVDGCQACVHQGSDLMSDTMAEASTSRRLLQRFLAF</sequence>
<dbReference type="InterPro" id="IPR047187">
    <property type="entry name" value="SF1_C_Upf1"/>
</dbReference>
<dbReference type="Gene3D" id="3.40.50.300">
    <property type="entry name" value="P-loop containing nucleotide triphosphate hydrolases"/>
    <property type="match status" value="4"/>
</dbReference>
<dbReference type="InterPro" id="IPR014001">
    <property type="entry name" value="Helicase_ATP-bd"/>
</dbReference>
<evidence type="ECO:0000256" key="3">
    <source>
        <dbReference type="ARBA" id="ARBA00022806"/>
    </source>
</evidence>
<keyword evidence="8" id="KW-1185">Reference proteome</keyword>
<keyword evidence="4" id="KW-0067">ATP-binding</keyword>
<evidence type="ECO:0000313" key="7">
    <source>
        <dbReference type="EMBL" id="QUD90971.1"/>
    </source>
</evidence>
<feature type="domain" description="Helicase C-terminal" evidence="6">
    <location>
        <begin position="1153"/>
        <end position="1360"/>
    </location>
</feature>
<name>A0A975G6J1_9CAUL</name>
<evidence type="ECO:0000313" key="8">
    <source>
        <dbReference type="Proteomes" id="UP000676409"/>
    </source>
</evidence>
<evidence type="ECO:0000259" key="6">
    <source>
        <dbReference type="PROSITE" id="PS51194"/>
    </source>
</evidence>
<feature type="compositionally biased region" description="Basic and acidic residues" evidence="5">
    <location>
        <begin position="1587"/>
        <end position="1604"/>
    </location>
</feature>
<evidence type="ECO:0000256" key="1">
    <source>
        <dbReference type="ARBA" id="ARBA00022741"/>
    </source>
</evidence>
<dbReference type="Proteomes" id="UP000676409">
    <property type="component" value="Plasmid unnamed"/>
</dbReference>
<dbReference type="Pfam" id="PF00271">
    <property type="entry name" value="Helicase_C"/>
    <property type="match status" value="1"/>
</dbReference>
<dbReference type="SMART" id="SM00487">
    <property type="entry name" value="DEXDc"/>
    <property type="match status" value="1"/>
</dbReference>
<gene>
    <name evidence="7" type="ORF">KCG34_25390</name>
</gene>
<dbReference type="Pfam" id="PF13087">
    <property type="entry name" value="AAA_12"/>
    <property type="match status" value="1"/>
</dbReference>
<dbReference type="GO" id="GO:0043139">
    <property type="term" value="F:5'-3' DNA helicase activity"/>
    <property type="evidence" value="ECO:0007669"/>
    <property type="project" value="TreeGrafter"/>
</dbReference>
<evidence type="ECO:0000256" key="5">
    <source>
        <dbReference type="SAM" id="MobiDB-lite"/>
    </source>
</evidence>
<organism evidence="7 8">
    <name type="scientific">Phenylobacterium montanum</name>
    <dbReference type="NCBI Taxonomy" id="2823693"/>
    <lineage>
        <taxon>Bacteria</taxon>
        <taxon>Pseudomonadati</taxon>
        <taxon>Pseudomonadota</taxon>
        <taxon>Alphaproteobacteria</taxon>
        <taxon>Caulobacterales</taxon>
        <taxon>Caulobacteraceae</taxon>
        <taxon>Phenylobacterium</taxon>
    </lineage>
</organism>
<dbReference type="GO" id="GO:0003676">
    <property type="term" value="F:nucleic acid binding"/>
    <property type="evidence" value="ECO:0007669"/>
    <property type="project" value="InterPro"/>
</dbReference>
<keyword evidence="7" id="KW-0614">Plasmid</keyword>
<dbReference type="PROSITE" id="PS51194">
    <property type="entry name" value="HELICASE_CTER"/>
    <property type="match status" value="1"/>
</dbReference>
<protein>
    <submittedName>
        <fullName evidence="7">AAA family ATPase</fullName>
    </submittedName>
</protein>
<dbReference type="InterPro" id="IPR001650">
    <property type="entry name" value="Helicase_C-like"/>
</dbReference>
<dbReference type="EMBL" id="CP073079">
    <property type="protein sequence ID" value="QUD90971.1"/>
    <property type="molecule type" value="Genomic_DNA"/>
</dbReference>
<dbReference type="PANTHER" id="PTHR43788:SF8">
    <property type="entry name" value="DNA-BINDING PROTEIN SMUBP-2"/>
    <property type="match status" value="1"/>
</dbReference>
<dbReference type="PANTHER" id="PTHR43788">
    <property type="entry name" value="DNA2/NAM7 HELICASE FAMILY MEMBER"/>
    <property type="match status" value="1"/>
</dbReference>
<dbReference type="GO" id="GO:0005524">
    <property type="term" value="F:ATP binding"/>
    <property type="evidence" value="ECO:0007669"/>
    <property type="project" value="UniProtKB-KW"/>
</dbReference>
<dbReference type="InterPro" id="IPR050534">
    <property type="entry name" value="Coronavir_polyprotein_1ab"/>
</dbReference>
<dbReference type="KEGG" id="caul:KCG34_25390"/>
<dbReference type="CDD" id="cd18808">
    <property type="entry name" value="SF1_C_Upf1"/>
    <property type="match status" value="1"/>
</dbReference>
<reference evidence="7" key="1">
    <citation type="submission" date="2021-04" db="EMBL/GenBank/DDBJ databases">
        <title>The complete genome sequence of Caulobacter sp. S6.</title>
        <authorList>
            <person name="Tang Y."/>
            <person name="Ouyang W."/>
            <person name="Liu Q."/>
            <person name="Huang B."/>
            <person name="Guo Z."/>
            <person name="Lei P."/>
        </authorList>
    </citation>
    <scope>NUCLEOTIDE SEQUENCE</scope>
    <source>
        <strain evidence="7">S6</strain>
        <plasmid evidence="7">unnamed</plasmid>
    </source>
</reference>
<keyword evidence="3" id="KW-0347">Helicase</keyword>
<accession>A0A975G6J1</accession>
<dbReference type="Pfam" id="PF00270">
    <property type="entry name" value="DEAD"/>
    <property type="match status" value="1"/>
</dbReference>
<dbReference type="InterPro" id="IPR011545">
    <property type="entry name" value="DEAD/DEAH_box_helicase_dom"/>
</dbReference>
<dbReference type="RefSeq" id="WP_211941017.1">
    <property type="nucleotide sequence ID" value="NZ_CP073079.1"/>
</dbReference>
<keyword evidence="2" id="KW-0378">Hydrolase</keyword>
<dbReference type="GO" id="GO:0016787">
    <property type="term" value="F:hydrolase activity"/>
    <property type="evidence" value="ECO:0007669"/>
    <property type="project" value="UniProtKB-KW"/>
</dbReference>
<evidence type="ECO:0000256" key="2">
    <source>
        <dbReference type="ARBA" id="ARBA00022801"/>
    </source>
</evidence>
<keyword evidence="1" id="KW-0547">Nucleotide-binding</keyword>
<proteinExistence type="predicted"/>
<dbReference type="SUPFAM" id="SSF52540">
    <property type="entry name" value="P-loop containing nucleoside triphosphate hydrolases"/>
    <property type="match status" value="2"/>
</dbReference>
<dbReference type="InterPro" id="IPR027417">
    <property type="entry name" value="P-loop_NTPase"/>
</dbReference>
<geneLocation type="plasmid" evidence="7 8">
    <name>unnamed</name>
</geneLocation>
<dbReference type="InterPro" id="IPR041679">
    <property type="entry name" value="DNA2/NAM7-like_C"/>
</dbReference>
<evidence type="ECO:0000256" key="4">
    <source>
        <dbReference type="ARBA" id="ARBA00022840"/>
    </source>
</evidence>
<feature type="region of interest" description="Disordered" evidence="5">
    <location>
        <begin position="1586"/>
        <end position="1608"/>
    </location>
</feature>